<feature type="compositionally biased region" description="Polar residues" evidence="2">
    <location>
        <begin position="13"/>
        <end position="27"/>
    </location>
</feature>
<feature type="compositionally biased region" description="Low complexity" evidence="2">
    <location>
        <begin position="73"/>
        <end position="93"/>
    </location>
</feature>
<feature type="region of interest" description="Disordered" evidence="2">
    <location>
        <begin position="1"/>
        <end position="30"/>
    </location>
</feature>
<keyword evidence="1" id="KW-0238">DNA-binding</keyword>
<proteinExistence type="predicted"/>
<accession>A0A8W8P4R3</accession>
<keyword evidence="4" id="KW-1185">Reference proteome</keyword>
<organism evidence="3 4">
    <name type="scientific">Magallana gigas</name>
    <name type="common">Pacific oyster</name>
    <name type="synonym">Crassostrea gigas</name>
    <dbReference type="NCBI Taxonomy" id="29159"/>
    <lineage>
        <taxon>Eukaryota</taxon>
        <taxon>Metazoa</taxon>
        <taxon>Spiralia</taxon>
        <taxon>Lophotrochozoa</taxon>
        <taxon>Mollusca</taxon>
        <taxon>Bivalvia</taxon>
        <taxon>Autobranchia</taxon>
        <taxon>Pteriomorphia</taxon>
        <taxon>Ostreida</taxon>
        <taxon>Ostreoidea</taxon>
        <taxon>Ostreidae</taxon>
        <taxon>Magallana</taxon>
    </lineage>
</organism>
<feature type="compositionally biased region" description="Basic residues" evidence="2">
    <location>
        <begin position="1"/>
        <end position="12"/>
    </location>
</feature>
<dbReference type="PANTHER" id="PTHR34605:SF3">
    <property type="entry name" value="P CELL-TYPE AGGLUTINATION PROTEIN MAP4-LIKE-RELATED"/>
    <property type="match status" value="1"/>
</dbReference>
<feature type="region of interest" description="Disordered" evidence="2">
    <location>
        <begin position="62"/>
        <end position="94"/>
    </location>
</feature>
<sequence length="278" mass="31002">MASTPKRKRRNKAASNPPTETQPQSGLMSHEDRETMIRTCMASIIPTNEDTFRRYMDEYHHVENNPSSSIPMQTATSQQQSADTQQASSQAVTPDHSLLQEITSQGERIQSPLSTYGHRANSSSSSISADLTETANFLVRNSLSESILSAYKSAYLTYNFFIEQSFQYNASPLPPCVHHLSTFIAHCYLKGFAASTTSTLVSSLSFILQLGNYTDITQHFSIRKMLQGFRKSKPSSDSRLPITPTILKKIIHALEFSTTSAFTKSLFRAMFTLALSTF</sequence>
<evidence type="ECO:0000256" key="2">
    <source>
        <dbReference type="SAM" id="MobiDB-lite"/>
    </source>
</evidence>
<dbReference type="GO" id="GO:0003677">
    <property type="term" value="F:DNA binding"/>
    <property type="evidence" value="ECO:0007669"/>
    <property type="project" value="UniProtKB-KW"/>
</dbReference>
<dbReference type="AlphaFoldDB" id="A0A8W8P4R3"/>
<dbReference type="EnsemblMetazoa" id="G9863.1">
    <property type="protein sequence ID" value="G9863.1:cds"/>
    <property type="gene ID" value="G9863"/>
</dbReference>
<evidence type="ECO:0000313" key="3">
    <source>
        <dbReference type="EnsemblMetazoa" id="G9863.1:cds"/>
    </source>
</evidence>
<evidence type="ECO:0000256" key="1">
    <source>
        <dbReference type="ARBA" id="ARBA00023125"/>
    </source>
</evidence>
<protein>
    <submittedName>
        <fullName evidence="3">Uncharacterized protein</fullName>
    </submittedName>
</protein>
<name>A0A8W8P4R3_MAGGI</name>
<dbReference type="Gene3D" id="1.10.150.130">
    <property type="match status" value="1"/>
</dbReference>
<dbReference type="SUPFAM" id="SSF47823">
    <property type="entry name" value="lambda integrase-like, N-terminal domain"/>
    <property type="match status" value="1"/>
</dbReference>
<dbReference type="InterPro" id="IPR052925">
    <property type="entry name" value="Phage_Integrase-like_Recomb"/>
</dbReference>
<dbReference type="InterPro" id="IPR010998">
    <property type="entry name" value="Integrase_recombinase_N"/>
</dbReference>
<dbReference type="PANTHER" id="PTHR34605">
    <property type="entry name" value="PHAGE_INTEGRASE DOMAIN-CONTAINING PROTEIN"/>
    <property type="match status" value="1"/>
</dbReference>
<reference evidence="3" key="1">
    <citation type="submission" date="2022-08" db="UniProtKB">
        <authorList>
            <consortium name="EnsemblMetazoa"/>
        </authorList>
    </citation>
    <scope>IDENTIFICATION</scope>
    <source>
        <strain evidence="3">05x7-T-G4-1.051#20</strain>
    </source>
</reference>
<dbReference type="Proteomes" id="UP000005408">
    <property type="component" value="Unassembled WGS sequence"/>
</dbReference>
<evidence type="ECO:0000313" key="4">
    <source>
        <dbReference type="Proteomes" id="UP000005408"/>
    </source>
</evidence>